<protein>
    <recommendedName>
        <fullName evidence="5">DotA/TraY family protein</fullName>
    </recommendedName>
</protein>
<keyword evidence="2" id="KW-0472">Membrane</keyword>
<dbReference type="Proteomes" id="UP000249739">
    <property type="component" value="Unassembled WGS sequence"/>
</dbReference>
<feature type="transmembrane region" description="Helical" evidence="2">
    <location>
        <begin position="740"/>
        <end position="765"/>
    </location>
</feature>
<organism evidence="3 4">
    <name type="scientific">Micavibrio aeruginosavorus</name>
    <dbReference type="NCBI Taxonomy" id="349221"/>
    <lineage>
        <taxon>Bacteria</taxon>
        <taxon>Pseudomonadati</taxon>
        <taxon>Bdellovibrionota</taxon>
        <taxon>Bdellovibrionia</taxon>
        <taxon>Bdellovibrionales</taxon>
        <taxon>Pseudobdellovibrionaceae</taxon>
        <taxon>Micavibrio</taxon>
    </lineage>
</organism>
<evidence type="ECO:0000313" key="3">
    <source>
        <dbReference type="EMBL" id="PZP55737.1"/>
    </source>
</evidence>
<evidence type="ECO:0000313" key="4">
    <source>
        <dbReference type="Proteomes" id="UP000249739"/>
    </source>
</evidence>
<proteinExistence type="predicted"/>
<comment type="caution">
    <text evidence="3">The sequence shown here is derived from an EMBL/GenBank/DDBJ whole genome shotgun (WGS) entry which is preliminary data.</text>
</comment>
<keyword evidence="2" id="KW-1133">Transmembrane helix</keyword>
<feature type="transmembrane region" description="Helical" evidence="2">
    <location>
        <begin position="207"/>
        <end position="227"/>
    </location>
</feature>
<dbReference type="PANTHER" id="PTHR24330">
    <property type="entry name" value="HOMEOBOX PROTEIN BARH-LIKE"/>
    <property type="match status" value="1"/>
</dbReference>
<feature type="compositionally biased region" description="Basic and acidic residues" evidence="1">
    <location>
        <begin position="957"/>
        <end position="972"/>
    </location>
</feature>
<feature type="transmembrane region" description="Helical" evidence="2">
    <location>
        <begin position="803"/>
        <end position="824"/>
    </location>
</feature>
<feature type="transmembrane region" description="Helical" evidence="2">
    <location>
        <begin position="30"/>
        <end position="51"/>
    </location>
</feature>
<dbReference type="PANTHER" id="PTHR24330:SF19">
    <property type="entry name" value="MEDIATOR OF RNA POLYMERASE II TRANSCRIPTION SUBUNIT 29"/>
    <property type="match status" value="1"/>
</dbReference>
<sequence length="991" mass="108830">MKITKGEIAKYVFLPAIVPRLKEFKFDLTWIAYLMALIFAATRILPANHFYTRIDSQGKFGIADIFFEAGRHLKGGLRHIDQYIIYGCFVLGAVLFLGQFAVLLFVILSHTAEAASGFSMFKTPYPEGDLALMMLDKVFEIPNMFGSKFDAAVTGGTTFGMALHGIIAFYNQGMLMIAGLIVLYYIFAVIIETMQTGTPFGQRFQEVFVPIRIVIAIFLLVPLGYGLSAGQLMVLKIADWGSGFATNGWIVFNMKADSNPLGAGAAELVMNPKTEQIEDLLRYYSLVHSCRAIYELQYGKEILPYIIYKDGSSTVSADARSMSFSTARQRFGKDNVKLTYGEYNSGYERFRGKVKPYCGSIDLPGIAGDIESAEVIQDVYWTFLQLLWTNTRLNSYGDRMAQNFLHKSDVTNAGATSDWSDPDGKPDGAFYPNTRNELQAIFNTEMRNAQDYIRTDPAAEMAMTKEMLDLGWGGAGIWFNKIAEYNGAVMSASISMPVPTAYPAALQWLLVQKKTTDNSLSSLTQFTATFGNGAALKDMMSGGGLDNPAKDGQIGKFLGDVYNDMTKENTFGDGSERRDNNVVANMFGMIFGTDGLSELRGNNEIHPLAKMSALGRSILDRAIMYMGGAMVMGGMSGLSSVVDNMFSIDARKGSFQGSFSGMGGMFITFATIGITVGIVLYYVIPFLPFLYFFFGVGRWVKAVFEAVIGIPLWALAHLRIDGEGIPGPAATQGYFLLLEIFLRPILVIFGLMAAVSCFSALAIVLDTLFDLVTTNVSGYNPVDAQGAITFNNVEFKRGHIDQFFYTIVYAVLLYMMAMSCFKLIDLIPNSVLRFIGSGVTEFNDQMNLEQDMVRYTGLATYSMSDDVAAAGMELGKAGGLAVAMPANMAINMGREAESNSAAQQQEMQRQQQEQLQRNQQEQQQRQQQEAQRQQPAAQQPAAPAEKPATAPTAEQVKAAEEQVAKTTDDALKGKTPPRDTPPQPPADGKKT</sequence>
<keyword evidence="2" id="KW-0812">Transmembrane</keyword>
<feature type="region of interest" description="Disordered" evidence="1">
    <location>
        <begin position="895"/>
        <end position="991"/>
    </location>
</feature>
<reference evidence="3 4" key="1">
    <citation type="submission" date="2017-08" db="EMBL/GenBank/DDBJ databases">
        <title>Infants hospitalized years apart are colonized by the same room-sourced microbial strains.</title>
        <authorList>
            <person name="Brooks B."/>
            <person name="Olm M.R."/>
            <person name="Firek B.A."/>
            <person name="Baker R."/>
            <person name="Thomas B.C."/>
            <person name="Morowitz M.J."/>
            <person name="Banfield J.F."/>
        </authorList>
    </citation>
    <scope>NUCLEOTIDE SEQUENCE [LARGE SCALE GENOMIC DNA]</scope>
    <source>
        <strain evidence="3">S2_006_000_R2_64</strain>
    </source>
</reference>
<accession>A0A2W5FPL5</accession>
<dbReference type="InterPro" id="IPR027628">
    <property type="entry name" value="DotA_TraY"/>
</dbReference>
<evidence type="ECO:0000256" key="1">
    <source>
        <dbReference type="SAM" id="MobiDB-lite"/>
    </source>
</evidence>
<gene>
    <name evidence="3" type="ORF">DI586_05930</name>
</gene>
<feature type="transmembrane region" description="Helical" evidence="2">
    <location>
        <begin position="83"/>
        <end position="108"/>
    </location>
</feature>
<feature type="transmembrane region" description="Helical" evidence="2">
    <location>
        <begin position="177"/>
        <end position="195"/>
    </location>
</feature>
<dbReference type="EMBL" id="QFOT01000053">
    <property type="protein sequence ID" value="PZP55737.1"/>
    <property type="molecule type" value="Genomic_DNA"/>
</dbReference>
<dbReference type="AlphaFoldDB" id="A0A2W5FPL5"/>
<name>A0A2W5FPL5_9BACT</name>
<feature type="transmembrane region" description="Helical" evidence="2">
    <location>
        <begin position="662"/>
        <end position="690"/>
    </location>
</feature>
<dbReference type="InterPro" id="IPR052145">
    <property type="entry name" value="Mediator/Homeobox_domain"/>
</dbReference>
<evidence type="ECO:0000256" key="2">
    <source>
        <dbReference type="SAM" id="Phobius"/>
    </source>
</evidence>
<feature type="compositionally biased region" description="Low complexity" evidence="1">
    <location>
        <begin position="901"/>
        <end position="956"/>
    </location>
</feature>
<dbReference type="NCBIfam" id="TIGR04346">
    <property type="entry name" value="DotA_TraY"/>
    <property type="match status" value="1"/>
</dbReference>
<feature type="transmembrane region" description="Helical" evidence="2">
    <location>
        <begin position="622"/>
        <end position="642"/>
    </location>
</feature>
<evidence type="ECO:0008006" key="5">
    <source>
        <dbReference type="Google" id="ProtNLM"/>
    </source>
</evidence>